<feature type="compositionally biased region" description="Polar residues" evidence="1">
    <location>
        <begin position="394"/>
        <end position="404"/>
    </location>
</feature>
<evidence type="ECO:0000256" key="1">
    <source>
        <dbReference type="SAM" id="MobiDB-lite"/>
    </source>
</evidence>
<dbReference type="OrthoDB" id="188354at2"/>
<proteinExistence type="predicted"/>
<dbReference type="RefSeq" id="WP_132124143.1">
    <property type="nucleotide sequence ID" value="NZ_SLWS01000011.1"/>
</dbReference>
<reference evidence="2 3" key="1">
    <citation type="submission" date="2019-03" db="EMBL/GenBank/DDBJ databases">
        <title>Genomic Encyclopedia of Type Strains, Phase IV (KMG-IV): sequencing the most valuable type-strain genomes for metagenomic binning, comparative biology and taxonomic classification.</title>
        <authorList>
            <person name="Goeker M."/>
        </authorList>
    </citation>
    <scope>NUCLEOTIDE SEQUENCE [LARGE SCALE GENOMIC DNA]</scope>
    <source>
        <strain evidence="2 3">DSM 45934</strain>
    </source>
</reference>
<name>A0A4R2J5G0_9PSEU</name>
<protein>
    <submittedName>
        <fullName evidence="2">Uncharacterized protein (TIGR02678 family)</fullName>
    </submittedName>
</protein>
<evidence type="ECO:0000313" key="2">
    <source>
        <dbReference type="EMBL" id="TCO53137.1"/>
    </source>
</evidence>
<keyword evidence="3" id="KW-1185">Reference proteome</keyword>
<dbReference type="InterPro" id="IPR013494">
    <property type="entry name" value="CHP02678"/>
</dbReference>
<comment type="caution">
    <text evidence="2">The sequence shown here is derived from an EMBL/GenBank/DDBJ whole genome shotgun (WGS) entry which is preliminary data.</text>
</comment>
<organism evidence="2 3">
    <name type="scientific">Actinocrispum wychmicini</name>
    <dbReference type="NCBI Taxonomy" id="1213861"/>
    <lineage>
        <taxon>Bacteria</taxon>
        <taxon>Bacillati</taxon>
        <taxon>Actinomycetota</taxon>
        <taxon>Actinomycetes</taxon>
        <taxon>Pseudonocardiales</taxon>
        <taxon>Pseudonocardiaceae</taxon>
        <taxon>Actinocrispum</taxon>
    </lineage>
</organism>
<evidence type="ECO:0000313" key="3">
    <source>
        <dbReference type="Proteomes" id="UP000295680"/>
    </source>
</evidence>
<gene>
    <name evidence="2" type="ORF">EV192_111334</name>
</gene>
<dbReference type="Pfam" id="PF09661">
    <property type="entry name" value="DUF2398"/>
    <property type="match status" value="1"/>
</dbReference>
<dbReference type="NCBIfam" id="TIGR02678">
    <property type="entry name" value="TIGR02678 family protein"/>
    <property type="match status" value="1"/>
</dbReference>
<sequence length="412" mass="45396">MNTGPAGTEEHDANERRLAARTLLMKPIITAAAQPDQLVLVRKHATQLKKMFMTTLGYQLVVESTFARLLKSPLSQDTPARPVLARSERPFTAKTYTYLSLVCASLLSSSTGDQVLMSTLVEQIRADAVTAGVTIEDTGAERRHLVYAIMLLVEWGVLIETDGTVAGWETRQDEALLDVHRPLLPNLLARSLQDIADPGSLVDGSYIDPAELEQPRRSLRRKLVENPLIRREDLTDAERDVLSRERRELTRVLDESFGLTLEARAEGVLAYDTEETFSDVTFPGIGTVPHAALLVVNALTDDLNASATDTVLANGRPVPGVLAPMRLVQSNIELLVEQYGSTFSKKYTEDPVLLQAEVVRLLESVSLARNSVDGLILHPACARYRPEPQRAPARTQTVRGQDQESLFPEGIS</sequence>
<accession>A0A4R2J5G0</accession>
<dbReference type="Proteomes" id="UP000295680">
    <property type="component" value="Unassembled WGS sequence"/>
</dbReference>
<dbReference type="AlphaFoldDB" id="A0A4R2J5G0"/>
<dbReference type="EMBL" id="SLWS01000011">
    <property type="protein sequence ID" value="TCO53137.1"/>
    <property type="molecule type" value="Genomic_DNA"/>
</dbReference>
<feature type="region of interest" description="Disordered" evidence="1">
    <location>
        <begin position="387"/>
        <end position="412"/>
    </location>
</feature>